<name>A0A8S5STX2_9CAUD</name>
<accession>A0A8S5STX2</accession>
<sequence length="254" mass="29636">MKVYLSGISGVKPYLLNGDIKANEVFALESFYSVRDWQKSLIPKFASFLLDSGAFTFMSNAAKHGNIDWLSYVDRYCDFIIENDIRLFFELDVDKIKGLKYVEMLRQRIEDKTHRKPIPVWHIGRGKDYYLQMIKEYPYIAIGGIAAKEMPISKFEALFPYMIGMAHKNGCKVHGLGYTRVDNLQKYRFDSIDSTTWTVGGRFGEASKFENGSIKRLSFRDKGVKYKMVRDKEALTLYNFKEWLKFQHYADKNL</sequence>
<dbReference type="EMBL" id="BK032679">
    <property type="protein sequence ID" value="DAF54500.1"/>
    <property type="molecule type" value="Genomic_DNA"/>
</dbReference>
<organism evidence="1">
    <name type="scientific">Siphoviridae sp. ctKwY15</name>
    <dbReference type="NCBI Taxonomy" id="2827843"/>
    <lineage>
        <taxon>Viruses</taxon>
        <taxon>Duplodnaviria</taxon>
        <taxon>Heunggongvirae</taxon>
        <taxon>Uroviricota</taxon>
        <taxon>Caudoviricetes</taxon>
    </lineage>
</organism>
<reference evidence="1" key="1">
    <citation type="journal article" date="2021" name="Proc. Natl. Acad. Sci. U.S.A.">
        <title>A Catalog of Tens of Thousands of Viruses from Human Metagenomes Reveals Hidden Associations with Chronic Diseases.</title>
        <authorList>
            <person name="Tisza M.J."/>
            <person name="Buck C.B."/>
        </authorList>
    </citation>
    <scope>NUCLEOTIDE SEQUENCE</scope>
    <source>
        <strain evidence="1">CtKwY15</strain>
    </source>
</reference>
<evidence type="ECO:0000313" key="1">
    <source>
        <dbReference type="EMBL" id="DAF54500.1"/>
    </source>
</evidence>
<proteinExistence type="predicted"/>
<protein>
    <submittedName>
        <fullName evidence="1">Queuine tRNA-ribosyltransferase catalytic subunit 1, queuine, tRNA, TRANSFERASE</fullName>
    </submittedName>
</protein>